<name>A0ABY4T5K6_9GAMM</name>
<protein>
    <submittedName>
        <fullName evidence="2">Replication initiation factor domain-containing protein</fullName>
    </submittedName>
</protein>
<evidence type="ECO:0000259" key="1">
    <source>
        <dbReference type="Pfam" id="PF02486"/>
    </source>
</evidence>
<dbReference type="Proteomes" id="UP001056681">
    <property type="component" value="Chromosome"/>
</dbReference>
<gene>
    <name evidence="2" type="ORF">IM816_08890</name>
</gene>
<evidence type="ECO:0000313" key="2">
    <source>
        <dbReference type="EMBL" id="URL60173.1"/>
    </source>
</evidence>
<dbReference type="Pfam" id="PF02486">
    <property type="entry name" value="Rep_trans"/>
    <property type="match status" value="1"/>
</dbReference>
<keyword evidence="3" id="KW-1185">Reference proteome</keyword>
<accession>A0ABY4T5K6</accession>
<proteinExistence type="predicted"/>
<keyword evidence="2" id="KW-0396">Initiation factor</keyword>
<dbReference type="GO" id="GO:0003743">
    <property type="term" value="F:translation initiation factor activity"/>
    <property type="evidence" value="ECO:0007669"/>
    <property type="project" value="UniProtKB-KW"/>
</dbReference>
<keyword evidence="2" id="KW-0648">Protein biosynthesis</keyword>
<feature type="domain" description="Replication initiation protein-like C-terminal" evidence="1">
    <location>
        <begin position="190"/>
        <end position="359"/>
    </location>
</feature>
<reference evidence="2" key="1">
    <citation type="submission" date="2020-10" db="EMBL/GenBank/DDBJ databases">
        <title>Whole-genome sequence of Luteibacter sp. EIF3.</title>
        <authorList>
            <person name="Friedrich I."/>
            <person name="Hertel R."/>
            <person name="Daniel R."/>
        </authorList>
    </citation>
    <scope>NUCLEOTIDE SEQUENCE</scope>
    <source>
        <strain evidence="2">EIF3</strain>
    </source>
</reference>
<organism evidence="2 3">
    <name type="scientific">Luteibacter flocculans</name>
    <dbReference type="NCBI Taxonomy" id="2780091"/>
    <lineage>
        <taxon>Bacteria</taxon>
        <taxon>Pseudomonadati</taxon>
        <taxon>Pseudomonadota</taxon>
        <taxon>Gammaproteobacteria</taxon>
        <taxon>Lysobacterales</taxon>
        <taxon>Rhodanobacteraceae</taxon>
        <taxon>Luteibacter</taxon>
    </lineage>
</organism>
<dbReference type="RefSeq" id="WP_250340626.1">
    <property type="nucleotide sequence ID" value="NZ_CP063231.1"/>
</dbReference>
<dbReference type="InterPro" id="IPR003491">
    <property type="entry name" value="REP-like_C"/>
</dbReference>
<dbReference type="EMBL" id="CP063231">
    <property type="protein sequence ID" value="URL60173.1"/>
    <property type="molecule type" value="Genomic_DNA"/>
</dbReference>
<sequence>MIRRGLPEAYVPHSSCYMRRALSSSIVFTPAHVDVALPPVEASAWSGTFVLDGSIHIDPQAALCAAGPVSNTGLTGHLGEGKGESAFAVSIDYLTLVFPDDGAKDQGQATRTILSFLFGTSRLMATELRSKSWQFYRLSSFIHDEEGNTVGRIGRGGNGDTWCVSLSGAGCRLVSDWARVVGQAAALRAHISRIDVAFDDYAGAVFDIRGVDAMARSGAFAGNGQPPRTRFIDDHGSNTGCTVYVGGKGRKELCIYEKGKQLGDPESPWVRVELRLWSRNCVIPMEAITFPERFLRGAYKVLDERLPIVASPEAARPEYTRREVDATVQGAKRFLKQQCGPLLHLLWAALGPGAEDWFKENVFRNTVPARFKGKGGDRESLLTLLREEMGYAFVAPF</sequence>
<evidence type="ECO:0000313" key="3">
    <source>
        <dbReference type="Proteomes" id="UP001056681"/>
    </source>
</evidence>